<dbReference type="EMBL" id="LKMD01000103">
    <property type="protein sequence ID" value="PIA96006.1"/>
    <property type="molecule type" value="Genomic_DNA"/>
</dbReference>
<reference evidence="2 4" key="1">
    <citation type="submission" date="2015-10" db="EMBL/GenBank/DDBJ databases">
        <title>The cercosporin biosynthetic gene cluster was horizontally transferred to several fungal lineages and shown to be expanded in Cercospora beticola based on microsynteny with recipient genomes.</title>
        <authorList>
            <person name="De Jonge R."/>
            <person name="Ebert M.K."/>
            <person name="Suttle J.C."/>
            <person name="Jurick Ii W.M."/>
            <person name="Secor G.A."/>
            <person name="Thomma B.P."/>
            <person name="Van De Peer Y."/>
            <person name="Bolton M.D."/>
        </authorList>
    </citation>
    <scope>NUCLEOTIDE SEQUENCE [LARGE SCALE GENOMIC DNA]</scope>
    <source>
        <strain evidence="2 4">09-40</strain>
    </source>
</reference>
<protein>
    <submittedName>
        <fullName evidence="2">Uncharacterized protein</fullName>
    </submittedName>
</protein>
<name>A0A2G5HTZ7_CERBT</name>
<sequence length="64" mass="7087">MPAQTEQNTDAAKAQPWKAVFPQRASDQELDISANPDQINLQRSYGTHAPNSKGKLIQVKVPEK</sequence>
<proteinExistence type="predicted"/>
<evidence type="ECO:0000313" key="3">
    <source>
        <dbReference type="EMBL" id="WPB07587.1"/>
    </source>
</evidence>
<dbReference type="AlphaFoldDB" id="A0A2G5HTZ7"/>
<keyword evidence="5" id="KW-1185">Reference proteome</keyword>
<dbReference type="EMBL" id="CP134191">
    <property type="protein sequence ID" value="WPB07587.1"/>
    <property type="molecule type" value="Genomic_DNA"/>
</dbReference>
<dbReference type="Proteomes" id="UP000230605">
    <property type="component" value="Chromosome 8"/>
</dbReference>
<dbReference type="OrthoDB" id="3549921at2759"/>
<feature type="region of interest" description="Disordered" evidence="1">
    <location>
        <begin position="42"/>
        <end position="64"/>
    </location>
</feature>
<accession>A0A2G5HTZ7</accession>
<evidence type="ECO:0000313" key="5">
    <source>
        <dbReference type="Proteomes" id="UP001302367"/>
    </source>
</evidence>
<evidence type="ECO:0000256" key="1">
    <source>
        <dbReference type="SAM" id="MobiDB-lite"/>
    </source>
</evidence>
<gene>
    <name evidence="2" type="ORF">CB0940_10855</name>
    <name evidence="3" type="ORF">RHO25_012248</name>
</gene>
<evidence type="ECO:0000313" key="2">
    <source>
        <dbReference type="EMBL" id="PIA96006.1"/>
    </source>
</evidence>
<reference evidence="3 5" key="2">
    <citation type="submission" date="2023-09" db="EMBL/GenBank/DDBJ databases">
        <title>Complete-Gapless Cercospora beticola genome.</title>
        <authorList>
            <person name="Wyatt N.A."/>
            <person name="Spanner R.E."/>
            <person name="Bolton M.D."/>
        </authorList>
    </citation>
    <scope>NUCLEOTIDE SEQUENCE [LARGE SCALE GENOMIC DNA]</scope>
    <source>
        <strain evidence="3">Cb09-40</strain>
    </source>
</reference>
<dbReference type="Proteomes" id="UP001302367">
    <property type="component" value="Chromosome 8"/>
</dbReference>
<evidence type="ECO:0000313" key="4">
    <source>
        <dbReference type="Proteomes" id="UP000230605"/>
    </source>
</evidence>
<organism evidence="2 4">
    <name type="scientific">Cercospora beticola</name>
    <name type="common">Sugarbeet leaf spot fungus</name>
    <dbReference type="NCBI Taxonomy" id="122368"/>
    <lineage>
        <taxon>Eukaryota</taxon>
        <taxon>Fungi</taxon>
        <taxon>Dikarya</taxon>
        <taxon>Ascomycota</taxon>
        <taxon>Pezizomycotina</taxon>
        <taxon>Dothideomycetes</taxon>
        <taxon>Dothideomycetidae</taxon>
        <taxon>Mycosphaerellales</taxon>
        <taxon>Mycosphaerellaceae</taxon>
        <taxon>Cercospora</taxon>
    </lineage>
</organism>